<dbReference type="EC" id="2.1.2.7" evidence="11 13"/>
<evidence type="ECO:0000256" key="14">
    <source>
        <dbReference type="PIRSR" id="PIRSR000412-50"/>
    </source>
</evidence>
<dbReference type="InterPro" id="IPR015424">
    <property type="entry name" value="PyrdxlP-dep_Trfase"/>
</dbReference>
<keyword evidence="8 13" id="KW-0663">Pyridoxal phosphate</keyword>
<keyword evidence="16" id="KW-0489">Methyltransferase</keyword>
<evidence type="ECO:0000259" key="15">
    <source>
        <dbReference type="Pfam" id="PF00464"/>
    </source>
</evidence>
<dbReference type="AlphaFoldDB" id="B3PYU1"/>
<accession>B3PYU1</accession>
<dbReference type="KEGG" id="rec:RHECIAT_CH0002060"/>
<evidence type="ECO:0000256" key="1">
    <source>
        <dbReference type="ARBA" id="ARBA00001933"/>
    </source>
</evidence>
<comment type="cofactor">
    <cofactor evidence="1 13 14">
        <name>pyridoxal 5'-phosphate</name>
        <dbReference type="ChEBI" id="CHEBI:597326"/>
    </cofactor>
</comment>
<feature type="binding site" evidence="13">
    <location>
        <position position="250"/>
    </location>
    <ligand>
        <name>(6S)-5,6,7,8-tetrahydrofolate</name>
        <dbReference type="ChEBI" id="CHEBI:57453"/>
    </ligand>
</feature>
<dbReference type="SUPFAM" id="SSF53383">
    <property type="entry name" value="PLP-dependent transferases"/>
    <property type="match status" value="1"/>
</dbReference>
<comment type="subunit">
    <text evidence="4 13">Homodimer.</text>
</comment>
<evidence type="ECO:0000256" key="6">
    <source>
        <dbReference type="ARBA" id="ARBA00022563"/>
    </source>
</evidence>
<dbReference type="EMBL" id="CP001074">
    <property type="protein sequence ID" value="ACE91020.1"/>
    <property type="molecule type" value="Genomic_DNA"/>
</dbReference>
<dbReference type="InterPro" id="IPR015421">
    <property type="entry name" value="PyrdxlP-dep_Trfase_major"/>
</dbReference>
<comment type="similarity">
    <text evidence="3 13">Belongs to the SHMT family.</text>
</comment>
<dbReference type="GO" id="GO:0004372">
    <property type="term" value="F:glycine hydroxymethyltransferase activity"/>
    <property type="evidence" value="ECO:0007669"/>
    <property type="project" value="InterPro"/>
</dbReference>
<dbReference type="InterPro" id="IPR049943">
    <property type="entry name" value="Ser_HO-MeTrfase-like"/>
</dbReference>
<dbReference type="Pfam" id="PF00464">
    <property type="entry name" value="SHMT"/>
    <property type="match status" value="1"/>
</dbReference>
<dbReference type="Gene3D" id="3.40.640.10">
    <property type="entry name" value="Type I PLP-dependent aspartate aminotransferase-like (Major domain)"/>
    <property type="match status" value="1"/>
</dbReference>
<evidence type="ECO:0000256" key="7">
    <source>
        <dbReference type="ARBA" id="ARBA00022679"/>
    </source>
</evidence>
<evidence type="ECO:0000256" key="3">
    <source>
        <dbReference type="ARBA" id="ARBA00006376"/>
    </source>
</evidence>
<name>B3PYU1_RHIE6</name>
<dbReference type="PANTHER" id="PTHR11680:SF35">
    <property type="entry name" value="SERINE HYDROXYMETHYLTRANSFERASE 1"/>
    <property type="match status" value="1"/>
</dbReference>
<evidence type="ECO:0000256" key="11">
    <source>
        <dbReference type="ARBA" id="ARBA00066835"/>
    </source>
</evidence>
<feature type="binding site" evidence="13">
    <location>
        <position position="126"/>
    </location>
    <ligand>
        <name>(6S)-5,6,7,8-tetrahydrofolate</name>
        <dbReference type="ChEBI" id="CHEBI:57453"/>
    </ligand>
</feature>
<dbReference type="InterPro" id="IPR015422">
    <property type="entry name" value="PyrdxlP-dep_Trfase_small"/>
</dbReference>
<dbReference type="HAMAP" id="MF_00051">
    <property type="entry name" value="SHMT"/>
    <property type="match status" value="1"/>
</dbReference>
<dbReference type="UniPathway" id="UPA00193"/>
<comment type="subcellular location">
    <subcellularLocation>
        <location evidence="2 13">Cytoplasm</location>
    </subcellularLocation>
</comment>
<sequence length="425" mass="45767">MTNAARVHFNTTVQEADPLVADALASERARQQNQIELIASENIVSRAVLDALGHEITNKTLEGYPGNRFHGGGQFVDIAEQAAIDRAKQLFNCGYANVQPHSGTQANLAVFFLLLKPGEKVLSLDLAAGGHLSHGMKANLSGRWFDANNYSVNPQNEVIDLDEMERIAEEIRPKLLITGGSAYPRELDFERMSKIAKKVGAHFLVDMAHIAGLVAGGVHPSPFPHADIVTCTTTKTLRGPRGGLILTNNEEWYKKLQAAVFPGVQGSLHSNVLAAKAICLGEALRDDFKLYARQVVANAKVLAETLADRGVRIVSGGTDTHVILLDLSSKGLLGKQAETLLAKANITSNKNPIPGDSPRPPEWVGMRLGSSAATTRGLKEEEFRVLGHVIADLIDAETEGRTDEIVGTAGAKIAELTEKFPVYGH</sequence>
<dbReference type="GO" id="GO:0005829">
    <property type="term" value="C:cytosol"/>
    <property type="evidence" value="ECO:0007669"/>
    <property type="project" value="TreeGrafter"/>
</dbReference>
<feature type="domain" description="Serine hydroxymethyltransferase-like" evidence="15">
    <location>
        <begin position="14"/>
        <end position="390"/>
    </location>
</feature>
<dbReference type="InterPro" id="IPR039429">
    <property type="entry name" value="SHMT-like_dom"/>
</dbReference>
<evidence type="ECO:0000256" key="9">
    <source>
        <dbReference type="ARBA" id="ARBA00051216"/>
    </source>
</evidence>
<dbReference type="Proteomes" id="UP000008817">
    <property type="component" value="Chromosome"/>
</dbReference>
<feature type="site" description="Plays an important role in substrate specificity" evidence="13">
    <location>
        <position position="234"/>
    </location>
</feature>
<dbReference type="HOGENOM" id="CLU_022477_2_1_5"/>
<comment type="caution">
    <text evidence="13">Lacks conserved residue(s) required for the propagation of feature annotation.</text>
</comment>
<evidence type="ECO:0000256" key="10">
    <source>
        <dbReference type="ARBA" id="ARBA00057572"/>
    </source>
</evidence>
<evidence type="ECO:0000256" key="4">
    <source>
        <dbReference type="ARBA" id="ARBA00011738"/>
    </source>
</evidence>
<comment type="function">
    <text evidence="10">Catalyzes the reversible interconversion of alpha-methyl-L-serine to D-alanine with tetrahydrofolate (THF) serving as the one-carbon carrier. Cannot use alpha-methyl-D-serine, L-serine, D-serine or L-alanine.</text>
</comment>
<keyword evidence="5 13" id="KW-0963">Cytoplasm</keyword>
<evidence type="ECO:0000313" key="16">
    <source>
        <dbReference type="EMBL" id="ACE91020.1"/>
    </source>
</evidence>
<evidence type="ECO:0000256" key="12">
    <source>
        <dbReference type="ARBA" id="ARBA00073156"/>
    </source>
</evidence>
<feature type="binding site" evidence="13">
    <location>
        <begin position="130"/>
        <end position="132"/>
    </location>
    <ligand>
        <name>(6S)-5,6,7,8-tetrahydrofolate</name>
        <dbReference type="ChEBI" id="CHEBI:57453"/>
    </ligand>
</feature>
<dbReference type="GO" id="GO:0008168">
    <property type="term" value="F:methyltransferase activity"/>
    <property type="evidence" value="ECO:0007669"/>
    <property type="project" value="UniProtKB-KW"/>
</dbReference>
<reference evidence="16 17" key="1">
    <citation type="submission" date="2008-04" db="EMBL/GenBank/DDBJ databases">
        <title>Genome diversity and DNA divergence of Rhizobium etli.</title>
        <authorList>
            <person name="Gonzalez V."/>
            <person name="Acosta J.L."/>
            <person name="Santamaria R.I."/>
            <person name="Bustos P."/>
            <person name="Hernandez-Gonzalez I.L."/>
            <person name="Fernandez J.L."/>
            <person name="Diaz R."/>
            <person name="Flores M."/>
            <person name="Mora J."/>
            <person name="Palacios R."/>
            <person name="Davila G."/>
        </authorList>
    </citation>
    <scope>NUCLEOTIDE SEQUENCE [LARGE SCALE GENOMIC DNA]</scope>
    <source>
        <strain evidence="16 17">CIAT 652</strain>
    </source>
</reference>
<dbReference type="InterPro" id="IPR001085">
    <property type="entry name" value="Ser_HO-MeTrfase"/>
</dbReference>
<dbReference type="Gene3D" id="3.90.1150.10">
    <property type="entry name" value="Aspartate Aminotransferase, domain 1"/>
    <property type="match status" value="1"/>
</dbReference>
<comment type="catalytic activity">
    <reaction evidence="9 13">
        <text>(6R)-5,10-methylene-5,6,7,8-tetrahydrofolate + D-alanine + H2O = 2-methylserine + (6S)-5,6,7,8-tetrahydrofolate</text>
        <dbReference type="Rhea" id="RHEA:10064"/>
        <dbReference type="ChEBI" id="CHEBI:15377"/>
        <dbReference type="ChEBI" id="CHEBI:15636"/>
        <dbReference type="ChEBI" id="CHEBI:57416"/>
        <dbReference type="ChEBI" id="CHEBI:57453"/>
        <dbReference type="ChEBI" id="CHEBI:58275"/>
        <dbReference type="EC" id="2.1.2.7"/>
    </reaction>
</comment>
<evidence type="ECO:0000256" key="5">
    <source>
        <dbReference type="ARBA" id="ARBA00022490"/>
    </source>
</evidence>
<dbReference type="GO" id="GO:0030170">
    <property type="term" value="F:pyridoxal phosphate binding"/>
    <property type="evidence" value="ECO:0007669"/>
    <property type="project" value="UniProtKB-UniRule"/>
</dbReference>
<dbReference type="GO" id="GO:0035999">
    <property type="term" value="P:tetrahydrofolate interconversion"/>
    <property type="evidence" value="ECO:0007669"/>
    <property type="project" value="UniProtKB-UniRule"/>
</dbReference>
<protein>
    <recommendedName>
        <fullName evidence="12 13">2-methylserine hydroxymethyltransferase</fullName>
        <shortName evidence="13">MSHMT</shortName>
        <ecNumber evidence="11 13">2.1.2.7</ecNumber>
    </recommendedName>
    <alternativeName>
        <fullName evidence="13">Alpha-methylserine hydroxymethyltransferase</fullName>
    </alternativeName>
    <alternativeName>
        <fullName evidence="13">D-alanine 2-hydroxymethyltransferase</fullName>
    </alternativeName>
</protein>
<evidence type="ECO:0000256" key="13">
    <source>
        <dbReference type="HAMAP-Rule" id="MF_00051"/>
    </source>
</evidence>
<keyword evidence="7 13" id="KW-0808">Transferase</keyword>
<proteinExistence type="inferred from homology"/>
<dbReference type="GO" id="GO:0050413">
    <property type="term" value="F:D-alanine 2-hydroxymethyltransferase activity"/>
    <property type="evidence" value="ECO:0007669"/>
    <property type="project" value="UniProtKB-EC"/>
</dbReference>
<comment type="pathway">
    <text evidence="13">One-carbon metabolism; tetrahydrofolate interconversion.</text>
</comment>
<dbReference type="eggNOG" id="COG0112">
    <property type="taxonomic scope" value="Bacteria"/>
</dbReference>
<keyword evidence="6 13" id="KW-0554">One-carbon metabolism</keyword>
<dbReference type="FunFam" id="3.40.640.10:FF:000001">
    <property type="entry name" value="Serine hydroxymethyltransferase"/>
    <property type="match status" value="1"/>
</dbReference>
<feature type="modified residue" description="N6-(pyridoxal phosphate)lysine" evidence="13 14">
    <location>
        <position position="235"/>
    </location>
</feature>
<dbReference type="NCBIfam" id="NF000586">
    <property type="entry name" value="PRK00011.1"/>
    <property type="match status" value="1"/>
</dbReference>
<gene>
    <name evidence="13" type="primary">mshmt</name>
    <name evidence="16" type="ordered locus">RHECIAT_CH0002060</name>
</gene>
<dbReference type="GO" id="GO:0019264">
    <property type="term" value="P:glycine biosynthetic process from serine"/>
    <property type="evidence" value="ECO:0007669"/>
    <property type="project" value="InterPro"/>
</dbReference>
<dbReference type="CDD" id="cd00378">
    <property type="entry name" value="SHMT"/>
    <property type="match status" value="1"/>
</dbReference>
<evidence type="ECO:0000256" key="2">
    <source>
        <dbReference type="ARBA" id="ARBA00004496"/>
    </source>
</evidence>
<evidence type="ECO:0000256" key="8">
    <source>
        <dbReference type="ARBA" id="ARBA00022898"/>
    </source>
</evidence>
<evidence type="ECO:0000313" key="17">
    <source>
        <dbReference type="Proteomes" id="UP000008817"/>
    </source>
</evidence>
<dbReference type="PIRSF" id="PIRSF000412">
    <property type="entry name" value="SHMT"/>
    <property type="match status" value="1"/>
</dbReference>
<organism evidence="16 17">
    <name type="scientific">Rhizobium etli (strain CIAT 652)</name>
    <dbReference type="NCBI Taxonomy" id="491916"/>
    <lineage>
        <taxon>Bacteria</taxon>
        <taxon>Pseudomonadati</taxon>
        <taxon>Pseudomonadota</taxon>
        <taxon>Alphaproteobacteria</taxon>
        <taxon>Hyphomicrobiales</taxon>
        <taxon>Rhizobiaceae</taxon>
        <taxon>Rhizobium/Agrobacterium group</taxon>
        <taxon>Rhizobium</taxon>
    </lineage>
</organism>
<dbReference type="GO" id="GO:0032259">
    <property type="term" value="P:methylation"/>
    <property type="evidence" value="ECO:0007669"/>
    <property type="project" value="UniProtKB-KW"/>
</dbReference>
<dbReference type="PANTHER" id="PTHR11680">
    <property type="entry name" value="SERINE HYDROXYMETHYLTRANSFERASE"/>
    <property type="match status" value="1"/>
</dbReference>